<dbReference type="PANTHER" id="PTHR19443:SF16">
    <property type="entry name" value="HEXOKINASE TYPE 1-RELATED"/>
    <property type="match status" value="1"/>
</dbReference>
<dbReference type="GO" id="GO:0001678">
    <property type="term" value="P:intracellular glucose homeostasis"/>
    <property type="evidence" value="ECO:0007669"/>
    <property type="project" value="InterPro"/>
</dbReference>
<evidence type="ECO:0000256" key="7">
    <source>
        <dbReference type="ARBA" id="ARBA00022840"/>
    </source>
</evidence>
<evidence type="ECO:0000256" key="11">
    <source>
        <dbReference type="ARBA" id="ARBA00048160"/>
    </source>
</evidence>
<dbReference type="Proteomes" id="UP000050794">
    <property type="component" value="Unassembled WGS sequence"/>
</dbReference>
<evidence type="ECO:0000256" key="10">
    <source>
        <dbReference type="ARBA" id="ARBA00047905"/>
    </source>
</evidence>
<dbReference type="UniPathway" id="UPA00109">
    <property type="reaction ID" value="UER00180"/>
</dbReference>
<dbReference type="EMBL" id="UYWY01026509">
    <property type="protein sequence ID" value="VDM50501.1"/>
    <property type="molecule type" value="Genomic_DNA"/>
</dbReference>
<dbReference type="Pfam" id="PF03727">
    <property type="entry name" value="Hexokinase_2"/>
    <property type="match status" value="1"/>
</dbReference>
<comment type="similarity">
    <text evidence="3 12">Belongs to the hexokinase family.</text>
</comment>
<dbReference type="SUPFAM" id="SSF53067">
    <property type="entry name" value="Actin-like ATPase domain"/>
    <property type="match status" value="2"/>
</dbReference>
<reference evidence="17" key="1">
    <citation type="submission" date="2016-06" db="UniProtKB">
        <authorList>
            <consortium name="WormBaseParasite"/>
        </authorList>
    </citation>
    <scope>IDENTIFICATION</scope>
</reference>
<dbReference type="InterPro" id="IPR001312">
    <property type="entry name" value="Hexokinase"/>
</dbReference>
<dbReference type="InterPro" id="IPR022673">
    <property type="entry name" value="Hexokinase_C"/>
</dbReference>
<dbReference type="WBParaSite" id="TCNE_0001918401-mRNA-1">
    <property type="protein sequence ID" value="TCNE_0001918401-mRNA-1"/>
    <property type="gene ID" value="TCNE_0001918401"/>
</dbReference>
<evidence type="ECO:0000256" key="6">
    <source>
        <dbReference type="ARBA" id="ARBA00022777"/>
    </source>
</evidence>
<feature type="domain" description="Hexokinase N-terminal" evidence="13">
    <location>
        <begin position="1"/>
        <end position="161"/>
    </location>
</feature>
<dbReference type="Gene3D" id="3.30.420.40">
    <property type="match status" value="1"/>
</dbReference>
<keyword evidence="16" id="KW-1185">Reference proteome</keyword>
<feature type="domain" description="Hexokinase C-terminal" evidence="14">
    <location>
        <begin position="168"/>
        <end position="197"/>
    </location>
</feature>
<comment type="pathway">
    <text evidence="2">Carbohydrate metabolism; hexose metabolism.</text>
</comment>
<dbReference type="PANTHER" id="PTHR19443">
    <property type="entry name" value="HEXOKINASE"/>
    <property type="match status" value="1"/>
</dbReference>
<evidence type="ECO:0000259" key="14">
    <source>
        <dbReference type="Pfam" id="PF03727"/>
    </source>
</evidence>
<evidence type="ECO:0000313" key="16">
    <source>
        <dbReference type="Proteomes" id="UP000050794"/>
    </source>
</evidence>
<keyword evidence="7 12" id="KW-0067">ATP-binding</keyword>
<comment type="catalytic activity">
    <reaction evidence="10">
        <text>D-fructose + ATP = D-fructose 6-phosphate + ADP + H(+)</text>
        <dbReference type="Rhea" id="RHEA:16125"/>
        <dbReference type="ChEBI" id="CHEBI:15378"/>
        <dbReference type="ChEBI" id="CHEBI:30616"/>
        <dbReference type="ChEBI" id="CHEBI:37721"/>
        <dbReference type="ChEBI" id="CHEBI:61527"/>
        <dbReference type="ChEBI" id="CHEBI:456216"/>
        <dbReference type="EC" id="2.7.1.1"/>
    </reaction>
    <physiologicalReaction direction="left-to-right" evidence="10">
        <dbReference type="Rhea" id="RHEA:16126"/>
    </physiologicalReaction>
</comment>
<comment type="catalytic activity">
    <reaction evidence="9">
        <text>a D-hexose + ATP = a D-hexose 6-phosphate + ADP + H(+)</text>
        <dbReference type="Rhea" id="RHEA:22740"/>
        <dbReference type="ChEBI" id="CHEBI:4194"/>
        <dbReference type="ChEBI" id="CHEBI:15378"/>
        <dbReference type="ChEBI" id="CHEBI:30616"/>
        <dbReference type="ChEBI" id="CHEBI:229467"/>
        <dbReference type="ChEBI" id="CHEBI:456216"/>
        <dbReference type="EC" id="2.7.1.1"/>
    </reaction>
    <physiologicalReaction direction="left-to-right" evidence="9">
        <dbReference type="Rhea" id="RHEA:22741"/>
    </physiologicalReaction>
</comment>
<proteinExistence type="inferred from homology"/>
<evidence type="ECO:0000256" key="12">
    <source>
        <dbReference type="RuleBase" id="RU362007"/>
    </source>
</evidence>
<dbReference type="GO" id="GO:0006006">
    <property type="term" value="P:glucose metabolic process"/>
    <property type="evidence" value="ECO:0007669"/>
    <property type="project" value="TreeGrafter"/>
</dbReference>
<evidence type="ECO:0000259" key="13">
    <source>
        <dbReference type="Pfam" id="PF00349"/>
    </source>
</evidence>
<dbReference type="GO" id="GO:0004340">
    <property type="term" value="F:glucokinase activity"/>
    <property type="evidence" value="ECO:0007669"/>
    <property type="project" value="TreeGrafter"/>
</dbReference>
<evidence type="ECO:0000256" key="3">
    <source>
        <dbReference type="ARBA" id="ARBA00009225"/>
    </source>
</evidence>
<dbReference type="FunFam" id="3.30.420.40:FF:000095">
    <property type="entry name" value="Phosphotransferase"/>
    <property type="match status" value="1"/>
</dbReference>
<evidence type="ECO:0000313" key="17">
    <source>
        <dbReference type="WBParaSite" id="TCNE_0001918401-mRNA-1"/>
    </source>
</evidence>
<evidence type="ECO:0000256" key="1">
    <source>
        <dbReference type="ARBA" id="ARBA00004888"/>
    </source>
</evidence>
<dbReference type="GO" id="GO:0005536">
    <property type="term" value="F:D-glucose binding"/>
    <property type="evidence" value="ECO:0007669"/>
    <property type="project" value="InterPro"/>
</dbReference>
<dbReference type="PRINTS" id="PR00475">
    <property type="entry name" value="HEXOKINASE"/>
</dbReference>
<evidence type="ECO:0000256" key="5">
    <source>
        <dbReference type="ARBA" id="ARBA00022741"/>
    </source>
</evidence>
<sequence>MLPSFVRAIPNGQERGDFLAVDLGGTNFRVPHIRLQGMDAEMDGKIYAIPHAVMTGECDQLFDHIAACLADFMQRSGLSNTKKLPLGFTFSFPCSQDSLSEARLIRWTKGFNVSGVVGKDVAQLLREAINRRNASQWYKDVEVDVTAVLNDTVGTMLSCAFKESSCTVGAILGTGSNTCYLEDLEKCPKLKKYNFDKDAYPKQVSESFI</sequence>
<comment type="pathway">
    <text evidence="1">Carbohydrate degradation; glycolysis; D-glyceraldehyde 3-phosphate and glycerone phosphate from D-glucose: step 1/4.</text>
</comment>
<organism evidence="16 17">
    <name type="scientific">Toxocara canis</name>
    <name type="common">Canine roundworm</name>
    <dbReference type="NCBI Taxonomy" id="6265"/>
    <lineage>
        <taxon>Eukaryota</taxon>
        <taxon>Metazoa</taxon>
        <taxon>Ecdysozoa</taxon>
        <taxon>Nematoda</taxon>
        <taxon>Chromadorea</taxon>
        <taxon>Rhabditida</taxon>
        <taxon>Spirurina</taxon>
        <taxon>Ascaridomorpha</taxon>
        <taxon>Ascaridoidea</taxon>
        <taxon>Toxocaridae</taxon>
        <taxon>Toxocara</taxon>
    </lineage>
</organism>
<keyword evidence="5 12" id="KW-0547">Nucleotide-binding</keyword>
<accession>A0A183VEL0</accession>
<dbReference type="GO" id="GO:0008865">
    <property type="term" value="F:fructokinase activity"/>
    <property type="evidence" value="ECO:0007669"/>
    <property type="project" value="TreeGrafter"/>
</dbReference>
<dbReference type="InterPro" id="IPR019807">
    <property type="entry name" value="Hexokinase_BS"/>
</dbReference>
<dbReference type="EC" id="2.7.1.-" evidence="12"/>
<dbReference type="Pfam" id="PF00349">
    <property type="entry name" value="Hexokinase_1"/>
    <property type="match status" value="1"/>
</dbReference>
<dbReference type="GO" id="GO:0005829">
    <property type="term" value="C:cytosol"/>
    <property type="evidence" value="ECO:0007669"/>
    <property type="project" value="TreeGrafter"/>
</dbReference>
<evidence type="ECO:0000313" key="15">
    <source>
        <dbReference type="EMBL" id="VDM50501.1"/>
    </source>
</evidence>
<evidence type="ECO:0000256" key="2">
    <source>
        <dbReference type="ARBA" id="ARBA00005028"/>
    </source>
</evidence>
<evidence type="ECO:0000256" key="8">
    <source>
        <dbReference type="ARBA" id="ARBA00023152"/>
    </source>
</evidence>
<name>A0A183VEL0_TOXCA</name>
<dbReference type="InterPro" id="IPR022672">
    <property type="entry name" value="Hexokinase_N"/>
</dbReference>
<gene>
    <name evidence="15" type="ORF">TCNE_LOCUS19180</name>
</gene>
<dbReference type="AlphaFoldDB" id="A0A183VEL0"/>
<comment type="catalytic activity">
    <reaction evidence="11">
        <text>D-glucose + ATP = D-glucose 6-phosphate + ADP + H(+)</text>
        <dbReference type="Rhea" id="RHEA:17825"/>
        <dbReference type="ChEBI" id="CHEBI:4167"/>
        <dbReference type="ChEBI" id="CHEBI:15378"/>
        <dbReference type="ChEBI" id="CHEBI:30616"/>
        <dbReference type="ChEBI" id="CHEBI:61548"/>
        <dbReference type="ChEBI" id="CHEBI:456216"/>
        <dbReference type="EC" id="2.7.1.1"/>
    </reaction>
    <physiologicalReaction direction="left-to-right" evidence="11">
        <dbReference type="Rhea" id="RHEA:17826"/>
    </physiologicalReaction>
</comment>
<dbReference type="PROSITE" id="PS51748">
    <property type="entry name" value="HEXOKINASE_2"/>
    <property type="match status" value="1"/>
</dbReference>
<evidence type="ECO:0000256" key="9">
    <source>
        <dbReference type="ARBA" id="ARBA00044613"/>
    </source>
</evidence>
<dbReference type="GO" id="GO:0005739">
    <property type="term" value="C:mitochondrion"/>
    <property type="evidence" value="ECO:0007669"/>
    <property type="project" value="TreeGrafter"/>
</dbReference>
<evidence type="ECO:0000256" key="4">
    <source>
        <dbReference type="ARBA" id="ARBA00022679"/>
    </source>
</evidence>
<keyword evidence="8 12" id="KW-0324">Glycolysis</keyword>
<reference evidence="15 16" key="2">
    <citation type="submission" date="2018-11" db="EMBL/GenBank/DDBJ databases">
        <authorList>
            <consortium name="Pathogen Informatics"/>
        </authorList>
    </citation>
    <scope>NUCLEOTIDE SEQUENCE [LARGE SCALE GENOMIC DNA]</scope>
</reference>
<dbReference type="GO" id="GO:0006096">
    <property type="term" value="P:glycolytic process"/>
    <property type="evidence" value="ECO:0007669"/>
    <property type="project" value="UniProtKB-UniPathway"/>
</dbReference>
<keyword evidence="4 12" id="KW-0808">Transferase</keyword>
<dbReference type="InterPro" id="IPR043129">
    <property type="entry name" value="ATPase_NBD"/>
</dbReference>
<protein>
    <recommendedName>
        <fullName evidence="12">Phosphotransferase</fullName>
        <ecNumber evidence="12">2.7.1.-</ecNumber>
    </recommendedName>
</protein>
<dbReference type="UniPathway" id="UPA00242"/>
<dbReference type="PROSITE" id="PS00378">
    <property type="entry name" value="HEXOKINASE_1"/>
    <property type="match status" value="1"/>
</dbReference>
<dbReference type="GO" id="GO:0005524">
    <property type="term" value="F:ATP binding"/>
    <property type="evidence" value="ECO:0007669"/>
    <property type="project" value="UniProtKB-UniRule"/>
</dbReference>
<keyword evidence="6 12" id="KW-0418">Kinase</keyword>